<keyword evidence="3" id="KW-1185">Reference proteome</keyword>
<evidence type="ECO:0000313" key="3">
    <source>
        <dbReference type="Proteomes" id="UP000472263"/>
    </source>
</evidence>
<name>A0A668AM44_9TELE</name>
<dbReference type="InParanoid" id="A0A668AM44"/>
<accession>A0A668AM44</accession>
<reference evidence="2" key="1">
    <citation type="submission" date="2019-06" db="EMBL/GenBank/DDBJ databases">
        <authorList>
            <consortium name="Wellcome Sanger Institute Data Sharing"/>
        </authorList>
    </citation>
    <scope>NUCLEOTIDE SEQUENCE [LARGE SCALE GENOMIC DNA]</scope>
</reference>
<dbReference type="Proteomes" id="UP000472263">
    <property type="component" value="Chromosome 1"/>
</dbReference>
<reference evidence="2" key="3">
    <citation type="submission" date="2025-09" db="UniProtKB">
        <authorList>
            <consortium name="Ensembl"/>
        </authorList>
    </citation>
    <scope>IDENTIFICATION</scope>
</reference>
<reference evidence="2" key="2">
    <citation type="submission" date="2025-08" db="UniProtKB">
        <authorList>
            <consortium name="Ensembl"/>
        </authorList>
    </citation>
    <scope>IDENTIFICATION</scope>
</reference>
<dbReference type="SMART" id="SM01289">
    <property type="entry name" value="PYRIN"/>
    <property type="match status" value="1"/>
</dbReference>
<protein>
    <recommendedName>
        <fullName evidence="1">Pyrin domain-containing protein</fullName>
    </recommendedName>
</protein>
<dbReference type="Pfam" id="PF02758">
    <property type="entry name" value="PYRIN"/>
    <property type="match status" value="1"/>
</dbReference>
<dbReference type="InterPro" id="IPR011029">
    <property type="entry name" value="DEATH-like_dom_sf"/>
</dbReference>
<dbReference type="CDD" id="cd08321">
    <property type="entry name" value="Pyrin_ASC-like"/>
    <property type="match status" value="1"/>
</dbReference>
<dbReference type="AlphaFoldDB" id="A0A668AM44"/>
<dbReference type="PROSITE" id="PS50824">
    <property type="entry name" value="DAPIN"/>
    <property type="match status" value="1"/>
</dbReference>
<evidence type="ECO:0000313" key="2">
    <source>
        <dbReference type="Ensembl" id="ENSMMDP00005049059.1"/>
    </source>
</evidence>
<dbReference type="SUPFAM" id="SSF47986">
    <property type="entry name" value="DEATH domain"/>
    <property type="match status" value="1"/>
</dbReference>
<organism evidence="2 3">
    <name type="scientific">Myripristis murdjan</name>
    <name type="common">pinecone soldierfish</name>
    <dbReference type="NCBI Taxonomy" id="586833"/>
    <lineage>
        <taxon>Eukaryota</taxon>
        <taxon>Metazoa</taxon>
        <taxon>Chordata</taxon>
        <taxon>Craniata</taxon>
        <taxon>Vertebrata</taxon>
        <taxon>Euteleostomi</taxon>
        <taxon>Actinopterygii</taxon>
        <taxon>Neopterygii</taxon>
        <taxon>Teleostei</taxon>
        <taxon>Neoteleostei</taxon>
        <taxon>Acanthomorphata</taxon>
        <taxon>Holocentriformes</taxon>
        <taxon>Holocentridae</taxon>
        <taxon>Myripristis</taxon>
    </lineage>
</organism>
<proteinExistence type="predicted"/>
<feature type="domain" description="Pyrin" evidence="1">
    <location>
        <begin position="10"/>
        <end position="92"/>
    </location>
</feature>
<sequence length="94" mass="10691">SCISSYFHLLVNILEDLGDADFRKFQWYLSQPVVNGYKAIPKSRTEKKTREEIVDEMVQSYCEDPAVTVAVEILRKIHHNAAAEMLSRQYAGAG</sequence>
<dbReference type="InterPro" id="IPR004020">
    <property type="entry name" value="DAPIN"/>
</dbReference>
<dbReference type="GeneTree" id="ENSGT01140000282768"/>
<dbReference type="Ensembl" id="ENSMMDT00005050017.1">
    <property type="protein sequence ID" value="ENSMMDP00005049059.1"/>
    <property type="gene ID" value="ENSMMDG00005022309.1"/>
</dbReference>
<evidence type="ECO:0000259" key="1">
    <source>
        <dbReference type="PROSITE" id="PS50824"/>
    </source>
</evidence>
<dbReference type="Gene3D" id="1.10.533.10">
    <property type="entry name" value="Death Domain, Fas"/>
    <property type="match status" value="1"/>
</dbReference>